<organism evidence="1 2">
    <name type="scientific">Popillia japonica</name>
    <name type="common">Japanese beetle</name>
    <dbReference type="NCBI Taxonomy" id="7064"/>
    <lineage>
        <taxon>Eukaryota</taxon>
        <taxon>Metazoa</taxon>
        <taxon>Ecdysozoa</taxon>
        <taxon>Arthropoda</taxon>
        <taxon>Hexapoda</taxon>
        <taxon>Insecta</taxon>
        <taxon>Pterygota</taxon>
        <taxon>Neoptera</taxon>
        <taxon>Endopterygota</taxon>
        <taxon>Coleoptera</taxon>
        <taxon>Polyphaga</taxon>
        <taxon>Scarabaeiformia</taxon>
        <taxon>Scarabaeidae</taxon>
        <taxon>Rutelinae</taxon>
        <taxon>Popillia</taxon>
    </lineage>
</organism>
<proteinExistence type="predicted"/>
<sequence length="82" mass="9569">MNKPGHVADEYPKGVLHSPTRDEAVVVVVVLPFRHSGYWNSYRRMPRRGPTEHLHQHHAFPLSAAFIRFLWHSIKPTTWMVS</sequence>
<dbReference type="Proteomes" id="UP001458880">
    <property type="component" value="Unassembled WGS sequence"/>
</dbReference>
<dbReference type="AlphaFoldDB" id="A0AAW1JWH5"/>
<name>A0AAW1JWH5_POPJA</name>
<reference evidence="1 2" key="1">
    <citation type="journal article" date="2024" name="BMC Genomics">
        <title>De novo assembly and annotation of Popillia japonica's genome with initial clues to its potential as an invasive pest.</title>
        <authorList>
            <person name="Cucini C."/>
            <person name="Boschi S."/>
            <person name="Funari R."/>
            <person name="Cardaioli E."/>
            <person name="Iannotti N."/>
            <person name="Marturano G."/>
            <person name="Paoli F."/>
            <person name="Bruttini M."/>
            <person name="Carapelli A."/>
            <person name="Frati F."/>
            <person name="Nardi F."/>
        </authorList>
    </citation>
    <scope>NUCLEOTIDE SEQUENCE [LARGE SCALE GENOMIC DNA]</scope>
    <source>
        <strain evidence="1">DMR45628</strain>
    </source>
</reference>
<evidence type="ECO:0000313" key="2">
    <source>
        <dbReference type="Proteomes" id="UP001458880"/>
    </source>
</evidence>
<gene>
    <name evidence="1" type="ORF">QE152_g26958</name>
</gene>
<accession>A0AAW1JWH5</accession>
<protein>
    <submittedName>
        <fullName evidence="1">Uncharacterized protein</fullName>
    </submittedName>
</protein>
<keyword evidence="2" id="KW-1185">Reference proteome</keyword>
<dbReference type="EMBL" id="JASPKY010000320">
    <property type="protein sequence ID" value="KAK9708849.1"/>
    <property type="molecule type" value="Genomic_DNA"/>
</dbReference>
<evidence type="ECO:0000313" key="1">
    <source>
        <dbReference type="EMBL" id="KAK9708849.1"/>
    </source>
</evidence>
<comment type="caution">
    <text evidence="1">The sequence shown here is derived from an EMBL/GenBank/DDBJ whole genome shotgun (WGS) entry which is preliminary data.</text>
</comment>